<organism evidence="2 3">
    <name type="scientific">Schistosoma margrebowiei</name>
    <dbReference type="NCBI Taxonomy" id="48269"/>
    <lineage>
        <taxon>Eukaryota</taxon>
        <taxon>Metazoa</taxon>
        <taxon>Spiralia</taxon>
        <taxon>Lophotrochozoa</taxon>
        <taxon>Platyhelminthes</taxon>
        <taxon>Trematoda</taxon>
        <taxon>Digenea</taxon>
        <taxon>Strigeidida</taxon>
        <taxon>Schistosomatoidea</taxon>
        <taxon>Schistosomatidae</taxon>
        <taxon>Schistosoma</taxon>
    </lineage>
</organism>
<gene>
    <name evidence="2" type="ORF">SMRZ_LOCUS11440</name>
</gene>
<evidence type="ECO:0000313" key="3">
    <source>
        <dbReference type="Proteomes" id="UP000277204"/>
    </source>
</evidence>
<evidence type="ECO:0000313" key="2">
    <source>
        <dbReference type="EMBL" id="VDO95329.1"/>
    </source>
</evidence>
<dbReference type="Proteomes" id="UP000277204">
    <property type="component" value="Unassembled WGS sequence"/>
</dbReference>
<evidence type="ECO:0000256" key="1">
    <source>
        <dbReference type="SAM" id="Coils"/>
    </source>
</evidence>
<dbReference type="EMBL" id="UZAI01006420">
    <property type="protein sequence ID" value="VDO95329.1"/>
    <property type="molecule type" value="Genomic_DNA"/>
</dbReference>
<dbReference type="AlphaFoldDB" id="A0A3P7ZXC7"/>
<keyword evidence="1" id="KW-0175">Coiled coil</keyword>
<proteinExistence type="predicted"/>
<protein>
    <submittedName>
        <fullName evidence="2">Uncharacterized protein</fullName>
    </submittedName>
</protein>
<name>A0A3P7ZXC7_9TREM</name>
<feature type="coiled-coil region" evidence="1">
    <location>
        <begin position="42"/>
        <end position="69"/>
    </location>
</feature>
<feature type="coiled-coil region" evidence="1">
    <location>
        <begin position="105"/>
        <end position="132"/>
    </location>
</feature>
<sequence length="217" mass="25377">MKLRHKLENTNDECHRISKLLEMKEMENHNMNSQLSLLTTKHEKLSTRINQLTSNNEQLEEEIVKKNNSIGYLTSQLTNSNQKISELEGSLHDIQTKLIESEEIQKSTKLNLEQVKLENNELHEKLNKLNEYLLNMAQYPDLNGPIIFENENNEKSVDEELKGQIRANELRITLLMEQTKRLRNALLVINDKKQSMNGNNNNHNNEIQLMNETTELM</sequence>
<reference evidence="2 3" key="1">
    <citation type="submission" date="2018-11" db="EMBL/GenBank/DDBJ databases">
        <authorList>
            <consortium name="Pathogen Informatics"/>
        </authorList>
    </citation>
    <scope>NUCLEOTIDE SEQUENCE [LARGE SCALE GENOMIC DNA]</scope>
    <source>
        <strain evidence="2 3">Zambia</strain>
    </source>
</reference>
<accession>A0A3P7ZXC7</accession>
<keyword evidence="3" id="KW-1185">Reference proteome</keyword>